<dbReference type="OrthoDB" id="10645778at2759"/>
<evidence type="ECO:0000313" key="2">
    <source>
        <dbReference type="Proteomes" id="UP000219338"/>
    </source>
</evidence>
<accession>A0A284QQJ6</accession>
<name>A0A284QQJ6_ARMOS</name>
<organism evidence="1 2">
    <name type="scientific">Armillaria ostoyae</name>
    <name type="common">Armillaria root rot fungus</name>
    <dbReference type="NCBI Taxonomy" id="47428"/>
    <lineage>
        <taxon>Eukaryota</taxon>
        <taxon>Fungi</taxon>
        <taxon>Dikarya</taxon>
        <taxon>Basidiomycota</taxon>
        <taxon>Agaricomycotina</taxon>
        <taxon>Agaricomycetes</taxon>
        <taxon>Agaricomycetidae</taxon>
        <taxon>Agaricales</taxon>
        <taxon>Marasmiineae</taxon>
        <taxon>Physalacriaceae</taxon>
        <taxon>Armillaria</taxon>
    </lineage>
</organism>
<dbReference type="EMBL" id="FUEG01000001">
    <property type="protein sequence ID" value="SJK98737.1"/>
    <property type="molecule type" value="Genomic_DNA"/>
</dbReference>
<evidence type="ECO:0000313" key="1">
    <source>
        <dbReference type="EMBL" id="SJK98737.1"/>
    </source>
</evidence>
<dbReference type="AlphaFoldDB" id="A0A284QQJ6"/>
<keyword evidence="2" id="KW-1185">Reference proteome</keyword>
<dbReference type="Proteomes" id="UP000219338">
    <property type="component" value="Unassembled WGS sequence"/>
</dbReference>
<protein>
    <submittedName>
        <fullName evidence="1">Uncharacterized protein</fullName>
    </submittedName>
</protein>
<sequence length="183" mass="20298">MDDDEAKLRLAPTTGAGKECFLSCVFTSSPTRIFDVNGCSRPLIVSAPRHAAIHNTSLPFPHVEASFNCVQSKTKMGATSRVIINFSPTYVPSPLFDLDSSIIGHSRLAHGPWTRTSIHTTALPFPHDRHVKPSYFVPLAEMIPPPRRRPAFGRQARHVPQCPCRSVPVASYMIIIMGVQYYE</sequence>
<reference evidence="2" key="1">
    <citation type="journal article" date="2017" name="Nat. Ecol. Evol.">
        <title>Genome expansion and lineage-specific genetic innovations in the forest pathogenic fungi Armillaria.</title>
        <authorList>
            <person name="Sipos G."/>
            <person name="Prasanna A.N."/>
            <person name="Walter M.C."/>
            <person name="O'Connor E."/>
            <person name="Balint B."/>
            <person name="Krizsan K."/>
            <person name="Kiss B."/>
            <person name="Hess J."/>
            <person name="Varga T."/>
            <person name="Slot J."/>
            <person name="Riley R."/>
            <person name="Boka B."/>
            <person name="Rigling D."/>
            <person name="Barry K."/>
            <person name="Lee J."/>
            <person name="Mihaltcheva S."/>
            <person name="LaButti K."/>
            <person name="Lipzen A."/>
            <person name="Waldron R."/>
            <person name="Moloney N.M."/>
            <person name="Sperisen C."/>
            <person name="Kredics L."/>
            <person name="Vagvoelgyi C."/>
            <person name="Patrignani A."/>
            <person name="Fitzpatrick D."/>
            <person name="Nagy I."/>
            <person name="Doyle S."/>
            <person name="Anderson J.B."/>
            <person name="Grigoriev I.V."/>
            <person name="Gueldener U."/>
            <person name="Muensterkoetter M."/>
            <person name="Nagy L.G."/>
        </authorList>
    </citation>
    <scope>NUCLEOTIDE SEQUENCE [LARGE SCALE GENOMIC DNA]</scope>
    <source>
        <strain evidence="2">C18/9</strain>
    </source>
</reference>
<proteinExistence type="predicted"/>
<gene>
    <name evidence="1" type="ORF">ARMOST_02006</name>
</gene>